<gene>
    <name evidence="3" type="ORF">SAMN02982996_00606</name>
</gene>
<protein>
    <submittedName>
        <fullName evidence="3">Uncharacterized protein</fullName>
    </submittedName>
</protein>
<dbReference type="EMBL" id="FNQS01000002">
    <property type="protein sequence ID" value="SDZ97209.1"/>
    <property type="molecule type" value="Genomic_DNA"/>
</dbReference>
<organism evidence="3 4">
    <name type="scientific">Lonsdalea quercina</name>
    <dbReference type="NCBI Taxonomy" id="71657"/>
    <lineage>
        <taxon>Bacteria</taxon>
        <taxon>Pseudomonadati</taxon>
        <taxon>Pseudomonadota</taxon>
        <taxon>Gammaproteobacteria</taxon>
        <taxon>Enterobacterales</taxon>
        <taxon>Pectobacteriaceae</taxon>
        <taxon>Lonsdalea</taxon>
    </lineage>
</organism>
<name>A0A1H3XCZ5_9GAMM</name>
<proteinExistence type="predicted"/>
<evidence type="ECO:0000256" key="2">
    <source>
        <dbReference type="SAM" id="SignalP"/>
    </source>
</evidence>
<accession>A0A1H3XCZ5</accession>
<evidence type="ECO:0000313" key="3">
    <source>
        <dbReference type="EMBL" id="SDZ97209.1"/>
    </source>
</evidence>
<evidence type="ECO:0000313" key="4">
    <source>
        <dbReference type="Proteomes" id="UP000187280"/>
    </source>
</evidence>
<dbReference type="RefSeq" id="WP_026742350.1">
    <property type="nucleotide sequence ID" value="NZ_FNQS01000002.1"/>
</dbReference>
<keyword evidence="4" id="KW-1185">Reference proteome</keyword>
<feature type="signal peptide" evidence="2">
    <location>
        <begin position="1"/>
        <end position="24"/>
    </location>
</feature>
<dbReference type="Proteomes" id="UP000187280">
    <property type="component" value="Unassembled WGS sequence"/>
</dbReference>
<dbReference type="AlphaFoldDB" id="A0A1H3XCZ5"/>
<feature type="compositionally biased region" description="Basic and acidic residues" evidence="1">
    <location>
        <begin position="48"/>
        <end position="74"/>
    </location>
</feature>
<feature type="region of interest" description="Disordered" evidence="1">
    <location>
        <begin position="48"/>
        <end position="117"/>
    </location>
</feature>
<feature type="compositionally biased region" description="Basic and acidic residues" evidence="1">
    <location>
        <begin position="96"/>
        <end position="110"/>
    </location>
</feature>
<sequence>MHFKPVFLGVLFATSALSYTAANAAVESAHGNSVAPVITDPGRIEAASHDVGTHSAKKAEAGREAAKAHAESRQKAVQKKNNQLHEKAKTKKSTIVHHENKVNSSKDKQQELFPPKK</sequence>
<dbReference type="GeneID" id="97763539"/>
<feature type="chain" id="PRO_5010585735" evidence="2">
    <location>
        <begin position="25"/>
        <end position="117"/>
    </location>
</feature>
<keyword evidence="2" id="KW-0732">Signal</keyword>
<reference evidence="3 4" key="1">
    <citation type="submission" date="2016-10" db="EMBL/GenBank/DDBJ databases">
        <authorList>
            <person name="de Groot N.N."/>
        </authorList>
    </citation>
    <scope>NUCLEOTIDE SEQUENCE [LARGE SCALE GENOMIC DNA]</scope>
    <source>
        <strain evidence="3 4">ATCC 29281</strain>
    </source>
</reference>
<evidence type="ECO:0000256" key="1">
    <source>
        <dbReference type="SAM" id="MobiDB-lite"/>
    </source>
</evidence>